<accession>A0A0L0FHT7</accession>
<dbReference type="RefSeq" id="XP_014149938.1">
    <property type="nucleotide sequence ID" value="XM_014294463.1"/>
</dbReference>
<keyword evidence="1" id="KW-0106">Calcium</keyword>
<dbReference type="PROSITE" id="PS00018">
    <property type="entry name" value="EF_HAND_1"/>
    <property type="match status" value="3"/>
</dbReference>
<dbReference type="InterPro" id="IPR018247">
    <property type="entry name" value="EF_Hand_1_Ca_BS"/>
</dbReference>
<dbReference type="PROSITE" id="PS50222">
    <property type="entry name" value="EF_HAND_2"/>
    <property type="match status" value="1"/>
</dbReference>
<proteinExistence type="predicted"/>
<reference evidence="3 4" key="1">
    <citation type="submission" date="2011-02" db="EMBL/GenBank/DDBJ databases">
        <title>The Genome Sequence of Sphaeroforma arctica JP610.</title>
        <authorList>
            <consortium name="The Broad Institute Genome Sequencing Platform"/>
            <person name="Russ C."/>
            <person name="Cuomo C."/>
            <person name="Young S.K."/>
            <person name="Zeng Q."/>
            <person name="Gargeya S."/>
            <person name="Alvarado L."/>
            <person name="Berlin A."/>
            <person name="Chapman S.B."/>
            <person name="Chen Z."/>
            <person name="Freedman E."/>
            <person name="Gellesch M."/>
            <person name="Goldberg J."/>
            <person name="Griggs A."/>
            <person name="Gujja S."/>
            <person name="Heilman E."/>
            <person name="Heiman D."/>
            <person name="Howarth C."/>
            <person name="Mehta T."/>
            <person name="Neiman D."/>
            <person name="Pearson M."/>
            <person name="Roberts A."/>
            <person name="Saif S."/>
            <person name="Shea T."/>
            <person name="Shenoy N."/>
            <person name="Sisk P."/>
            <person name="Stolte C."/>
            <person name="Sykes S."/>
            <person name="White J."/>
            <person name="Yandava C."/>
            <person name="Burger G."/>
            <person name="Gray M.W."/>
            <person name="Holland P.W.H."/>
            <person name="King N."/>
            <person name="Lang F.B.F."/>
            <person name="Roger A.J."/>
            <person name="Ruiz-Trillo I."/>
            <person name="Haas B."/>
            <person name="Nusbaum C."/>
            <person name="Birren B."/>
        </authorList>
    </citation>
    <scope>NUCLEOTIDE SEQUENCE [LARGE SCALE GENOMIC DNA]</scope>
    <source>
        <strain evidence="3 4">JP610</strain>
    </source>
</reference>
<organism evidence="3 4">
    <name type="scientific">Sphaeroforma arctica JP610</name>
    <dbReference type="NCBI Taxonomy" id="667725"/>
    <lineage>
        <taxon>Eukaryota</taxon>
        <taxon>Ichthyosporea</taxon>
        <taxon>Ichthyophonida</taxon>
        <taxon>Sphaeroforma</taxon>
    </lineage>
</organism>
<gene>
    <name evidence="3" type="ORF">SARC_11452</name>
</gene>
<dbReference type="Gene3D" id="1.10.238.10">
    <property type="entry name" value="EF-hand"/>
    <property type="match status" value="1"/>
</dbReference>
<sequence>MALGMRRIDLDIPMDDATRVALGAMLLYDEDHTRSLSRDEFAKFYSHFCDLLGLNPQSVAWKVEDAYSRNKPTREDREIVEEVERKLMPKIIQTPQEIIKLSQHPPLQALFDQWDEDNDGLLSLQELAMGLSKFQPSQDISNIIVQAAAALMEYDMSKTKSLDRLEFTGLVINLAQTARAPIDGIVDFLLLQTSIKKNDSLDADAAADIEDAMQTDVKNRRDSLTR</sequence>
<dbReference type="InterPro" id="IPR011992">
    <property type="entry name" value="EF-hand-dom_pair"/>
</dbReference>
<name>A0A0L0FHT7_9EUKA</name>
<dbReference type="SUPFAM" id="SSF47473">
    <property type="entry name" value="EF-hand"/>
    <property type="match status" value="1"/>
</dbReference>
<feature type="domain" description="EF-hand" evidence="2">
    <location>
        <begin position="102"/>
        <end position="137"/>
    </location>
</feature>
<dbReference type="EMBL" id="KQ243292">
    <property type="protein sequence ID" value="KNC76036.1"/>
    <property type="molecule type" value="Genomic_DNA"/>
</dbReference>
<protein>
    <recommendedName>
        <fullName evidence="2">EF-hand domain-containing protein</fullName>
    </recommendedName>
</protein>
<evidence type="ECO:0000313" key="3">
    <source>
        <dbReference type="EMBL" id="KNC76036.1"/>
    </source>
</evidence>
<dbReference type="GO" id="GO:0005509">
    <property type="term" value="F:calcium ion binding"/>
    <property type="evidence" value="ECO:0007669"/>
    <property type="project" value="InterPro"/>
</dbReference>
<dbReference type="AlphaFoldDB" id="A0A0L0FHT7"/>
<keyword evidence="4" id="KW-1185">Reference proteome</keyword>
<dbReference type="GeneID" id="25911956"/>
<evidence type="ECO:0000313" key="4">
    <source>
        <dbReference type="Proteomes" id="UP000054560"/>
    </source>
</evidence>
<dbReference type="InterPro" id="IPR002048">
    <property type="entry name" value="EF_hand_dom"/>
</dbReference>
<dbReference type="Proteomes" id="UP000054560">
    <property type="component" value="Unassembled WGS sequence"/>
</dbReference>
<dbReference type="SMART" id="SM00054">
    <property type="entry name" value="EFh"/>
    <property type="match status" value="2"/>
</dbReference>
<evidence type="ECO:0000259" key="2">
    <source>
        <dbReference type="PROSITE" id="PS50222"/>
    </source>
</evidence>
<evidence type="ECO:0000256" key="1">
    <source>
        <dbReference type="ARBA" id="ARBA00022837"/>
    </source>
</evidence>